<dbReference type="AlphaFoldDB" id="A0A0P0R5J8"/>
<dbReference type="EMBL" id="CP012746">
    <property type="protein sequence ID" value="ALL63144.1"/>
    <property type="molecule type" value="Genomic_DNA"/>
</dbReference>
<gene>
    <name evidence="1" type="ORF">K788_00020435</name>
</gene>
<sequence length="61" mass="6929">MLTGAKVAWILLAVAIEKRSMPRSCSWRIQRRAMSPALETRNDPFVQDSGWTKTPKVTDLL</sequence>
<accession>A0A0P0R5J8</accession>
<evidence type="ECO:0000313" key="2">
    <source>
        <dbReference type="Proteomes" id="UP000019146"/>
    </source>
</evidence>
<name>A0A0P0R5J8_9BURK</name>
<protein>
    <submittedName>
        <fullName evidence="1">Uncharacterized protein</fullName>
    </submittedName>
</protein>
<proteinExistence type="predicted"/>
<reference evidence="1 2" key="1">
    <citation type="journal article" date="2014" name="Genome Announc.">
        <title>Draft Genome Sequence of the Haloacid-Degrading Burkholderia caribensis Strain MBA4.</title>
        <authorList>
            <person name="Pan Y."/>
            <person name="Kong K.F."/>
            <person name="Tsang J.S."/>
        </authorList>
    </citation>
    <scope>NUCLEOTIDE SEQUENCE [LARGE SCALE GENOMIC DNA]</scope>
    <source>
        <strain evidence="1 2">MBA4</strain>
    </source>
</reference>
<dbReference type="KEGG" id="bcai:K788_00020435"/>
<organism evidence="1 2">
    <name type="scientific">Paraburkholderia caribensis MBA4</name>
    <dbReference type="NCBI Taxonomy" id="1323664"/>
    <lineage>
        <taxon>Bacteria</taxon>
        <taxon>Pseudomonadati</taxon>
        <taxon>Pseudomonadota</taxon>
        <taxon>Betaproteobacteria</taxon>
        <taxon>Burkholderiales</taxon>
        <taxon>Burkholderiaceae</taxon>
        <taxon>Paraburkholderia</taxon>
    </lineage>
</organism>
<dbReference type="Proteomes" id="UP000019146">
    <property type="component" value="Chromosome 1"/>
</dbReference>
<evidence type="ECO:0000313" key="1">
    <source>
        <dbReference type="EMBL" id="ALL63144.1"/>
    </source>
</evidence>